<evidence type="ECO:0000313" key="3">
    <source>
        <dbReference type="Proteomes" id="UP000252139"/>
    </source>
</evidence>
<comment type="caution">
    <text evidence="2">The sequence shown here is derived from an EMBL/GenBank/DDBJ whole genome shotgun (WGS) entry which is preliminary data.</text>
</comment>
<dbReference type="InterPro" id="IPR001810">
    <property type="entry name" value="F-box_dom"/>
</dbReference>
<gene>
    <name evidence="2" type="ORF">CU097_015342</name>
</gene>
<dbReference type="AlphaFoldDB" id="A0A367KHE6"/>
<protein>
    <recommendedName>
        <fullName evidence="1">F-box domain-containing protein</fullName>
    </recommendedName>
</protein>
<dbReference type="SUPFAM" id="SSF52047">
    <property type="entry name" value="RNI-like"/>
    <property type="match status" value="1"/>
</dbReference>
<dbReference type="PROSITE" id="PS50181">
    <property type="entry name" value="FBOX"/>
    <property type="match status" value="1"/>
</dbReference>
<dbReference type="Proteomes" id="UP000252139">
    <property type="component" value="Unassembled WGS sequence"/>
</dbReference>
<proteinExistence type="predicted"/>
<evidence type="ECO:0000259" key="1">
    <source>
        <dbReference type="PROSITE" id="PS50181"/>
    </source>
</evidence>
<dbReference type="EMBL" id="PJQL01000001">
    <property type="protein sequence ID" value="RCI01644.1"/>
    <property type="molecule type" value="Genomic_DNA"/>
</dbReference>
<dbReference type="SUPFAM" id="SSF81383">
    <property type="entry name" value="F-box domain"/>
    <property type="match status" value="1"/>
</dbReference>
<dbReference type="InterPro" id="IPR036047">
    <property type="entry name" value="F-box-like_dom_sf"/>
</dbReference>
<dbReference type="Gene3D" id="3.80.10.10">
    <property type="entry name" value="Ribonuclease Inhibitor"/>
    <property type="match status" value="1"/>
</dbReference>
<reference evidence="2 3" key="1">
    <citation type="journal article" date="2018" name="G3 (Bethesda)">
        <title>Phylogenetic and Phylogenomic Definition of Rhizopus Species.</title>
        <authorList>
            <person name="Gryganskyi A.P."/>
            <person name="Golan J."/>
            <person name="Dolatabadi S."/>
            <person name="Mondo S."/>
            <person name="Robb S."/>
            <person name="Idnurm A."/>
            <person name="Muszewska A."/>
            <person name="Steczkiewicz K."/>
            <person name="Masonjones S."/>
            <person name="Liao H.L."/>
            <person name="Gajdeczka M.T."/>
            <person name="Anike F."/>
            <person name="Vuek A."/>
            <person name="Anishchenko I.M."/>
            <person name="Voigt K."/>
            <person name="de Hoog G.S."/>
            <person name="Smith M.E."/>
            <person name="Heitman J."/>
            <person name="Vilgalys R."/>
            <person name="Stajich J.E."/>
        </authorList>
    </citation>
    <scope>NUCLEOTIDE SEQUENCE [LARGE SCALE GENOMIC DNA]</scope>
    <source>
        <strain evidence="2 3">CBS 357.93</strain>
    </source>
</reference>
<dbReference type="Pfam" id="PF12937">
    <property type="entry name" value="F-box-like"/>
    <property type="match status" value="1"/>
</dbReference>
<dbReference type="OrthoDB" id="550575at2759"/>
<feature type="domain" description="F-box" evidence="1">
    <location>
        <begin position="4"/>
        <end position="35"/>
    </location>
</feature>
<dbReference type="STRING" id="86630.A0A367KHE6"/>
<accession>A0A367KHE6</accession>
<organism evidence="2 3">
    <name type="scientific">Rhizopus azygosporus</name>
    <name type="common">Rhizopus microsporus var. azygosporus</name>
    <dbReference type="NCBI Taxonomy" id="86630"/>
    <lineage>
        <taxon>Eukaryota</taxon>
        <taxon>Fungi</taxon>
        <taxon>Fungi incertae sedis</taxon>
        <taxon>Mucoromycota</taxon>
        <taxon>Mucoromycotina</taxon>
        <taxon>Mucoromycetes</taxon>
        <taxon>Mucorales</taxon>
        <taxon>Mucorineae</taxon>
        <taxon>Rhizopodaceae</taxon>
        <taxon>Rhizopus</taxon>
    </lineage>
</organism>
<sequence>MERVLQLEQLPVDILIQIFNYLDQPSRLQICLVSKFMLKTCICIMWYVPKCTTAFALNALMATINNGSNNLYPYSSYMSGLNLSFDQAVHIDVCCNTILSLRTLWIENVESLSPTFLNQIARDIAELGLSRCSKETINSISVILARYKQRSKLEQIDIYDCYMSDQMVHQMVVSTPMLKRFNYCRSGFLSDSSIFAIVEHCQLIESLIMTLPRHIVQANTVTFAALEVLAQLPRLKIFVCRGQVRIATKQNEEWMYKHCPSLIHCDFSFDT</sequence>
<evidence type="ECO:0000313" key="2">
    <source>
        <dbReference type="EMBL" id="RCI01644.1"/>
    </source>
</evidence>
<name>A0A367KHE6_RHIAZ</name>
<keyword evidence="3" id="KW-1185">Reference proteome</keyword>
<dbReference type="InterPro" id="IPR032675">
    <property type="entry name" value="LRR_dom_sf"/>
</dbReference>
<dbReference type="Gene3D" id="1.20.1280.50">
    <property type="match status" value="1"/>
</dbReference>